<dbReference type="EMBL" id="ML994630">
    <property type="protein sequence ID" value="KAF2186384.1"/>
    <property type="molecule type" value="Genomic_DNA"/>
</dbReference>
<dbReference type="AlphaFoldDB" id="A0A6A6E3J3"/>
<sequence length="160" mass="17582">MLSRLCASIDTLAVLPHRKVGLGLPQIRPSELGVALDRLIAVLDCRREGEEFDEASSAIGVAPWIVRSALDHLGVRFYGRRPVSFLEFRVAEFSGFLCFLRADISLLLCVDLGLFGGAEFGEDFRRAVLGLRFLVVEDCVGKVALLLVRCTNTSECPGRN</sequence>
<proteinExistence type="predicted"/>
<reference evidence="1" key="1">
    <citation type="journal article" date="2020" name="Stud. Mycol.">
        <title>101 Dothideomycetes genomes: a test case for predicting lifestyles and emergence of pathogens.</title>
        <authorList>
            <person name="Haridas S."/>
            <person name="Albert R."/>
            <person name="Binder M."/>
            <person name="Bloem J."/>
            <person name="Labutti K."/>
            <person name="Salamov A."/>
            <person name="Andreopoulos B."/>
            <person name="Baker S."/>
            <person name="Barry K."/>
            <person name="Bills G."/>
            <person name="Bluhm B."/>
            <person name="Cannon C."/>
            <person name="Castanera R."/>
            <person name="Culley D."/>
            <person name="Daum C."/>
            <person name="Ezra D."/>
            <person name="Gonzalez J."/>
            <person name="Henrissat B."/>
            <person name="Kuo A."/>
            <person name="Liang C."/>
            <person name="Lipzen A."/>
            <person name="Lutzoni F."/>
            <person name="Magnuson J."/>
            <person name="Mondo S."/>
            <person name="Nolan M."/>
            <person name="Ohm R."/>
            <person name="Pangilinan J."/>
            <person name="Park H.-J."/>
            <person name="Ramirez L."/>
            <person name="Alfaro M."/>
            <person name="Sun H."/>
            <person name="Tritt A."/>
            <person name="Yoshinaga Y."/>
            <person name="Zwiers L.-H."/>
            <person name="Turgeon B."/>
            <person name="Goodwin S."/>
            <person name="Spatafora J."/>
            <person name="Crous P."/>
            <person name="Grigoriev I."/>
        </authorList>
    </citation>
    <scope>NUCLEOTIDE SEQUENCE</scope>
    <source>
        <strain evidence="1">CBS 207.26</strain>
    </source>
</reference>
<protein>
    <submittedName>
        <fullName evidence="1">Uncharacterized protein</fullName>
    </submittedName>
</protein>
<dbReference type="OrthoDB" id="10517842at2759"/>
<organism evidence="1 2">
    <name type="scientific">Zopfia rhizophila CBS 207.26</name>
    <dbReference type="NCBI Taxonomy" id="1314779"/>
    <lineage>
        <taxon>Eukaryota</taxon>
        <taxon>Fungi</taxon>
        <taxon>Dikarya</taxon>
        <taxon>Ascomycota</taxon>
        <taxon>Pezizomycotina</taxon>
        <taxon>Dothideomycetes</taxon>
        <taxon>Dothideomycetes incertae sedis</taxon>
        <taxon>Zopfiaceae</taxon>
        <taxon>Zopfia</taxon>
    </lineage>
</organism>
<evidence type="ECO:0000313" key="2">
    <source>
        <dbReference type="Proteomes" id="UP000800200"/>
    </source>
</evidence>
<keyword evidence="2" id="KW-1185">Reference proteome</keyword>
<dbReference type="Proteomes" id="UP000800200">
    <property type="component" value="Unassembled WGS sequence"/>
</dbReference>
<gene>
    <name evidence="1" type="ORF">K469DRAFT_150709</name>
</gene>
<evidence type="ECO:0000313" key="1">
    <source>
        <dbReference type="EMBL" id="KAF2186384.1"/>
    </source>
</evidence>
<name>A0A6A6E3J3_9PEZI</name>
<accession>A0A6A6E3J3</accession>